<dbReference type="Gene3D" id="1.10.150.130">
    <property type="match status" value="1"/>
</dbReference>
<dbReference type="CDD" id="cd00801">
    <property type="entry name" value="INT_P4_C"/>
    <property type="match status" value="1"/>
</dbReference>
<dbReference type="PANTHER" id="PTHR30629">
    <property type="entry name" value="PROPHAGE INTEGRASE"/>
    <property type="match status" value="1"/>
</dbReference>
<gene>
    <name evidence="6" type="ORF">NWI01_23960</name>
</gene>
<evidence type="ECO:0000256" key="3">
    <source>
        <dbReference type="ARBA" id="ARBA00023125"/>
    </source>
</evidence>
<evidence type="ECO:0000256" key="4">
    <source>
        <dbReference type="ARBA" id="ARBA00023172"/>
    </source>
</evidence>
<dbReference type="EMBL" id="BJNF01000067">
    <property type="protein sequence ID" value="GEC16504.1"/>
    <property type="molecule type" value="Genomic_DNA"/>
</dbReference>
<comment type="similarity">
    <text evidence="1">Belongs to the 'phage' integrase family.</text>
</comment>
<dbReference type="InterPro" id="IPR010998">
    <property type="entry name" value="Integrase_recombinase_N"/>
</dbReference>
<dbReference type="InterPro" id="IPR025166">
    <property type="entry name" value="Integrase_DNA_bind_dom"/>
</dbReference>
<dbReference type="Pfam" id="PF00589">
    <property type="entry name" value="Phage_integrase"/>
    <property type="match status" value="1"/>
</dbReference>
<evidence type="ECO:0000313" key="6">
    <source>
        <dbReference type="EMBL" id="GEC16504.1"/>
    </source>
</evidence>
<dbReference type="AlphaFoldDB" id="A0A4Y3WC47"/>
<keyword evidence="2" id="KW-0229">DNA integration</keyword>
<dbReference type="PROSITE" id="PS51898">
    <property type="entry name" value="TYR_RECOMBINASE"/>
    <property type="match status" value="1"/>
</dbReference>
<evidence type="ECO:0000259" key="5">
    <source>
        <dbReference type="PROSITE" id="PS51898"/>
    </source>
</evidence>
<name>A0A4Y3WC47_NITWI</name>
<dbReference type="InterPro" id="IPR011010">
    <property type="entry name" value="DNA_brk_join_enz"/>
</dbReference>
<dbReference type="InterPro" id="IPR050808">
    <property type="entry name" value="Phage_Integrase"/>
</dbReference>
<dbReference type="GO" id="GO:0006310">
    <property type="term" value="P:DNA recombination"/>
    <property type="evidence" value="ECO:0007669"/>
    <property type="project" value="UniProtKB-KW"/>
</dbReference>
<dbReference type="InterPro" id="IPR002104">
    <property type="entry name" value="Integrase_catalytic"/>
</dbReference>
<dbReference type="InterPro" id="IPR038488">
    <property type="entry name" value="Integrase_DNA-bd_sf"/>
</dbReference>
<evidence type="ECO:0000256" key="1">
    <source>
        <dbReference type="ARBA" id="ARBA00008857"/>
    </source>
</evidence>
<dbReference type="Gene3D" id="1.10.443.10">
    <property type="entry name" value="Intergrase catalytic core"/>
    <property type="match status" value="1"/>
</dbReference>
<keyword evidence="3" id="KW-0238">DNA-binding</keyword>
<sequence length="451" mass="49522">MGLELAKTLTDLTVRNVKPGKARREIADGGCRGLYLVVQPNGSRTWALRYRHAGKTRKLTIGPVYLGKDEIEQPTLDCANTLAGARKLAGEAALLLAKGVDPAAEKFSARESARLAAEDATAANGLTVTVLAKRFIRDHAMQRTRESSWRETARLLGLKFKKGELVVTKTGGEVLSRWSDRPAHSIARADVNKLLRDIVARGAPVASNRVLAAIRKMFNWAVGEDILPSSPCAGVSRKANEESRSRVLSDDELRLIWKASDALNYPFPQLTKLLILTMQRRSEVAGIRRSEVDDKGKLWIIPAERAKNGEEHEVPLSDATLAVLASCPRIGRGDLYLSRFGNTPTSGFSKAKGDLDAEIRTIKLKEAHGRGEPTDAIKPLAHWTWHDLRRSGASGLARLELADIVVTEKILNHTNGALRSVAGIYNRFEYADRKRAALVAWSDHVMKVVNG</sequence>
<feature type="domain" description="Tyr recombinase" evidence="5">
    <location>
        <begin position="243"/>
        <end position="439"/>
    </location>
</feature>
<dbReference type="Proteomes" id="UP000318825">
    <property type="component" value="Unassembled WGS sequence"/>
</dbReference>
<dbReference type="GO" id="GO:0015074">
    <property type="term" value="P:DNA integration"/>
    <property type="evidence" value="ECO:0007669"/>
    <property type="project" value="UniProtKB-KW"/>
</dbReference>
<dbReference type="GO" id="GO:0003677">
    <property type="term" value="F:DNA binding"/>
    <property type="evidence" value="ECO:0007669"/>
    <property type="project" value="UniProtKB-KW"/>
</dbReference>
<comment type="caution">
    <text evidence="6">The sequence shown here is derived from an EMBL/GenBank/DDBJ whole genome shotgun (WGS) entry which is preliminary data.</text>
</comment>
<dbReference type="Pfam" id="PF13356">
    <property type="entry name" value="Arm-DNA-bind_3"/>
    <property type="match status" value="1"/>
</dbReference>
<keyword evidence="4" id="KW-0233">DNA recombination</keyword>
<evidence type="ECO:0000256" key="2">
    <source>
        <dbReference type="ARBA" id="ARBA00022908"/>
    </source>
</evidence>
<dbReference type="Gene3D" id="3.30.160.390">
    <property type="entry name" value="Integrase, DNA-binding domain"/>
    <property type="match status" value="1"/>
</dbReference>
<organism evidence="6 7">
    <name type="scientific">Nitrobacter winogradskyi</name>
    <name type="common">Nitrobacter agilis</name>
    <dbReference type="NCBI Taxonomy" id="913"/>
    <lineage>
        <taxon>Bacteria</taxon>
        <taxon>Pseudomonadati</taxon>
        <taxon>Pseudomonadota</taxon>
        <taxon>Alphaproteobacteria</taxon>
        <taxon>Hyphomicrobiales</taxon>
        <taxon>Nitrobacteraceae</taxon>
        <taxon>Nitrobacter</taxon>
    </lineage>
</organism>
<dbReference type="SUPFAM" id="SSF56349">
    <property type="entry name" value="DNA breaking-rejoining enzymes"/>
    <property type="match status" value="1"/>
</dbReference>
<reference evidence="6 7" key="1">
    <citation type="submission" date="2019-06" db="EMBL/GenBank/DDBJ databases">
        <title>Whole genome shotgun sequence of Nitrobacter winogradskyi NBRC 14297.</title>
        <authorList>
            <person name="Hosoyama A."/>
            <person name="Uohara A."/>
            <person name="Ohji S."/>
            <person name="Ichikawa N."/>
        </authorList>
    </citation>
    <scope>NUCLEOTIDE SEQUENCE [LARGE SCALE GENOMIC DNA]</scope>
    <source>
        <strain evidence="6 7">NBRC 14297</strain>
    </source>
</reference>
<dbReference type="InterPro" id="IPR013762">
    <property type="entry name" value="Integrase-like_cat_sf"/>
</dbReference>
<proteinExistence type="inferred from homology"/>
<accession>A0A4Y3WC47</accession>
<evidence type="ECO:0000313" key="7">
    <source>
        <dbReference type="Proteomes" id="UP000318825"/>
    </source>
</evidence>
<protein>
    <submittedName>
        <fullName evidence="6">Integrase</fullName>
    </submittedName>
</protein>
<dbReference type="PANTHER" id="PTHR30629:SF2">
    <property type="entry name" value="PROPHAGE INTEGRASE INTS-RELATED"/>
    <property type="match status" value="1"/>
</dbReference>